<dbReference type="EMBL" id="JACCEW010000004">
    <property type="protein sequence ID" value="NYT38180.1"/>
    <property type="molecule type" value="Genomic_DNA"/>
</dbReference>
<keyword evidence="2" id="KW-0479">Metal-binding</keyword>
<proteinExistence type="inferred from homology"/>
<evidence type="ECO:0000256" key="5">
    <source>
        <dbReference type="ARBA" id="ARBA00023004"/>
    </source>
</evidence>
<dbReference type="GO" id="GO:0016706">
    <property type="term" value="F:2-oxoglutarate-dependent dioxygenase activity"/>
    <property type="evidence" value="ECO:0007669"/>
    <property type="project" value="UniProtKB-ARBA"/>
</dbReference>
<dbReference type="PANTHER" id="PTHR43779">
    <property type="entry name" value="DIOXYGENASE RV0097-RELATED"/>
    <property type="match status" value="1"/>
</dbReference>
<dbReference type="Pfam" id="PF02668">
    <property type="entry name" value="TauD"/>
    <property type="match status" value="1"/>
</dbReference>
<feature type="domain" description="TauD/TfdA-like" evidence="6">
    <location>
        <begin position="19"/>
        <end position="289"/>
    </location>
</feature>
<reference evidence="7 8" key="1">
    <citation type="submission" date="2020-07" db="EMBL/GenBank/DDBJ databases">
        <title>Taxonomic revisions and descriptions of new bacterial species based on genomic comparisons in the high-G+C-content subgroup of the family Alcaligenaceae.</title>
        <authorList>
            <person name="Szabo A."/>
            <person name="Felfoldi T."/>
        </authorList>
    </citation>
    <scope>NUCLEOTIDE SEQUENCE [LARGE SCALE GENOMIC DNA]</scope>
    <source>
        <strain evidence="7 8">DSM 25264</strain>
    </source>
</reference>
<gene>
    <name evidence="7" type="ORF">H0A68_14935</name>
</gene>
<evidence type="ECO:0000313" key="8">
    <source>
        <dbReference type="Proteomes" id="UP000580517"/>
    </source>
</evidence>
<keyword evidence="4" id="KW-0560">Oxidoreductase</keyword>
<dbReference type="OrthoDB" id="8893262at2"/>
<dbReference type="GO" id="GO:0046872">
    <property type="term" value="F:metal ion binding"/>
    <property type="evidence" value="ECO:0007669"/>
    <property type="project" value="UniProtKB-KW"/>
</dbReference>
<dbReference type="RefSeq" id="WP_129970105.1">
    <property type="nucleotide sequence ID" value="NZ_JACCEW010000004.1"/>
</dbReference>
<sequence>MNQTSSAIADRQRDIDVEVLPLAAALGAEVKGVNVAEGVGDDQMAVVLDALHTYGVIVLRDQRLTPQQQVAFCRRLGPMRVSFMTDVAVPEAPELTIVSNIVKDGRPIGLVDAGALWHTDGSYLPQPDMYTVLHAIQIPQRDGTSLGETRFMSTAAVYENLPDDIREKIDSAQGVHSLSYHIQRKIEGNFKAPPAKDSKPDVLHPAVIQHPVTKRKGIYLTEGHTKAIQGLPEQEGRELLDVIATFAKQPQFLYRHKWREGDLLVWDNVGTQHLAITDYGTMPRRLHRAGISSPFDVFTKH</sequence>
<dbReference type="InterPro" id="IPR003819">
    <property type="entry name" value="TauD/TfdA-like"/>
</dbReference>
<evidence type="ECO:0000256" key="2">
    <source>
        <dbReference type="ARBA" id="ARBA00022723"/>
    </source>
</evidence>
<name>A0A853FHB0_9BURK</name>
<dbReference type="AlphaFoldDB" id="A0A853FHB0"/>
<dbReference type="SUPFAM" id="SSF51197">
    <property type="entry name" value="Clavaminate synthase-like"/>
    <property type="match status" value="1"/>
</dbReference>
<dbReference type="InterPro" id="IPR051178">
    <property type="entry name" value="TfdA_dioxygenase"/>
</dbReference>
<evidence type="ECO:0000259" key="6">
    <source>
        <dbReference type="Pfam" id="PF02668"/>
    </source>
</evidence>
<dbReference type="PANTHER" id="PTHR43779:SF3">
    <property type="entry name" value="(3R)-3-[(CARBOXYMETHYL)AMINO]FATTY ACID OXYGENASE_DECARBOXYLASE"/>
    <property type="match status" value="1"/>
</dbReference>
<evidence type="ECO:0000313" key="7">
    <source>
        <dbReference type="EMBL" id="NYT38180.1"/>
    </source>
</evidence>
<comment type="similarity">
    <text evidence="1">Belongs to the TfdA dioxygenase family.</text>
</comment>
<dbReference type="Gene3D" id="3.60.130.10">
    <property type="entry name" value="Clavaminate synthase-like"/>
    <property type="match status" value="1"/>
</dbReference>
<accession>A0A853FHB0</accession>
<dbReference type="InterPro" id="IPR042098">
    <property type="entry name" value="TauD-like_sf"/>
</dbReference>
<comment type="caution">
    <text evidence="7">The sequence shown here is derived from an EMBL/GenBank/DDBJ whole genome shotgun (WGS) entry which is preliminary data.</text>
</comment>
<dbReference type="Proteomes" id="UP000580517">
    <property type="component" value="Unassembled WGS sequence"/>
</dbReference>
<organism evidence="7 8">
    <name type="scientific">Allopusillimonas soli</name>
    <dbReference type="NCBI Taxonomy" id="659016"/>
    <lineage>
        <taxon>Bacteria</taxon>
        <taxon>Pseudomonadati</taxon>
        <taxon>Pseudomonadota</taxon>
        <taxon>Betaproteobacteria</taxon>
        <taxon>Burkholderiales</taxon>
        <taxon>Alcaligenaceae</taxon>
        <taxon>Allopusillimonas</taxon>
    </lineage>
</organism>
<evidence type="ECO:0000256" key="3">
    <source>
        <dbReference type="ARBA" id="ARBA00022964"/>
    </source>
</evidence>
<protein>
    <submittedName>
        <fullName evidence="7">TauD/TfdA family dioxygenase</fullName>
    </submittedName>
</protein>
<evidence type="ECO:0000256" key="1">
    <source>
        <dbReference type="ARBA" id="ARBA00005896"/>
    </source>
</evidence>
<keyword evidence="3 7" id="KW-0223">Dioxygenase</keyword>
<evidence type="ECO:0000256" key="4">
    <source>
        <dbReference type="ARBA" id="ARBA00023002"/>
    </source>
</evidence>
<keyword evidence="8" id="KW-1185">Reference proteome</keyword>
<keyword evidence="5" id="KW-0408">Iron</keyword>